<dbReference type="PROSITE" id="PS50017">
    <property type="entry name" value="DEATH_DOMAIN"/>
    <property type="match status" value="1"/>
</dbReference>
<dbReference type="Pfam" id="PF00531">
    <property type="entry name" value="Death"/>
    <property type="match status" value="1"/>
</dbReference>
<organism evidence="3 4">
    <name type="scientific">Stylophora pistillata</name>
    <name type="common">Smooth cauliflower coral</name>
    <dbReference type="NCBI Taxonomy" id="50429"/>
    <lineage>
        <taxon>Eukaryota</taxon>
        <taxon>Metazoa</taxon>
        <taxon>Cnidaria</taxon>
        <taxon>Anthozoa</taxon>
        <taxon>Hexacorallia</taxon>
        <taxon>Scleractinia</taxon>
        <taxon>Astrocoeniina</taxon>
        <taxon>Pocilloporidae</taxon>
        <taxon>Stylophora</taxon>
    </lineage>
</organism>
<dbReference type="GO" id="GO:0007165">
    <property type="term" value="P:signal transduction"/>
    <property type="evidence" value="ECO:0007669"/>
    <property type="project" value="InterPro"/>
</dbReference>
<dbReference type="Proteomes" id="UP000225706">
    <property type="component" value="Unassembled WGS sequence"/>
</dbReference>
<accession>A0A2B4SJ00</accession>
<dbReference type="Gene3D" id="1.20.1480.30">
    <property type="entry name" value="Designed four-helix bundle protein"/>
    <property type="match status" value="1"/>
</dbReference>
<evidence type="ECO:0000313" key="4">
    <source>
        <dbReference type="Proteomes" id="UP000225706"/>
    </source>
</evidence>
<reference evidence="4" key="1">
    <citation type="journal article" date="2017" name="bioRxiv">
        <title>Comparative analysis of the genomes of Stylophora pistillata and Acropora digitifera provides evidence for extensive differences between species of corals.</title>
        <authorList>
            <person name="Voolstra C.R."/>
            <person name="Li Y."/>
            <person name="Liew Y.J."/>
            <person name="Baumgarten S."/>
            <person name="Zoccola D."/>
            <person name="Flot J.-F."/>
            <person name="Tambutte S."/>
            <person name="Allemand D."/>
            <person name="Aranda M."/>
        </authorList>
    </citation>
    <scope>NUCLEOTIDE SEQUENCE [LARGE SCALE GENOMIC DNA]</scope>
</reference>
<feature type="coiled-coil region" evidence="1">
    <location>
        <begin position="72"/>
        <end position="120"/>
    </location>
</feature>
<dbReference type="CDD" id="cd01670">
    <property type="entry name" value="Death"/>
    <property type="match status" value="1"/>
</dbReference>
<dbReference type="EMBL" id="LSMT01000083">
    <property type="protein sequence ID" value="PFX28452.1"/>
    <property type="molecule type" value="Genomic_DNA"/>
</dbReference>
<evidence type="ECO:0000256" key="1">
    <source>
        <dbReference type="SAM" id="Coils"/>
    </source>
</evidence>
<feature type="domain" description="Death" evidence="2">
    <location>
        <begin position="1"/>
        <end position="54"/>
    </location>
</feature>
<dbReference type="InterPro" id="IPR011029">
    <property type="entry name" value="DEATH-like_dom_sf"/>
</dbReference>
<keyword evidence="4" id="KW-1185">Reference proteome</keyword>
<dbReference type="Gene3D" id="1.10.533.10">
    <property type="entry name" value="Death Domain, Fas"/>
    <property type="match status" value="1"/>
</dbReference>
<gene>
    <name evidence="3" type="ORF">AWC38_SpisGene6829</name>
</gene>
<dbReference type="OrthoDB" id="5985756at2759"/>
<proteinExistence type="predicted"/>
<sequence length="165" mass="18437">MIETDHPSDCQGRVWKVLEKWVQMNGNEATVGSLKNALEEIERKDVAQKLVVSVPELLNCARVQSGSAQREVEQLEMDVEKNKESLGEMSKQIEELNKQVDDGKQEIKRLKEELDKHKNSGSCVFSPAGRKFTGKYHGGKNCAKGKASAALRDCLHTSRCSLHSK</sequence>
<evidence type="ECO:0000259" key="2">
    <source>
        <dbReference type="PROSITE" id="PS50017"/>
    </source>
</evidence>
<name>A0A2B4SJ00_STYPI</name>
<protein>
    <recommendedName>
        <fullName evidence="2">Death domain-containing protein</fullName>
    </recommendedName>
</protein>
<keyword evidence="1" id="KW-0175">Coiled coil</keyword>
<dbReference type="AlphaFoldDB" id="A0A2B4SJ00"/>
<comment type="caution">
    <text evidence="3">The sequence shown here is derived from an EMBL/GenBank/DDBJ whole genome shotgun (WGS) entry which is preliminary data.</text>
</comment>
<dbReference type="SUPFAM" id="SSF47986">
    <property type="entry name" value="DEATH domain"/>
    <property type="match status" value="1"/>
</dbReference>
<evidence type="ECO:0000313" key="3">
    <source>
        <dbReference type="EMBL" id="PFX28452.1"/>
    </source>
</evidence>
<dbReference type="InterPro" id="IPR000488">
    <property type="entry name" value="Death_dom"/>
</dbReference>